<organism evidence="2">
    <name type="scientific">Bionectria ochroleuca</name>
    <name type="common">Gliocladium roseum</name>
    <dbReference type="NCBI Taxonomy" id="29856"/>
    <lineage>
        <taxon>Eukaryota</taxon>
        <taxon>Fungi</taxon>
        <taxon>Dikarya</taxon>
        <taxon>Ascomycota</taxon>
        <taxon>Pezizomycotina</taxon>
        <taxon>Sordariomycetes</taxon>
        <taxon>Hypocreomycetidae</taxon>
        <taxon>Hypocreales</taxon>
        <taxon>Bionectriaceae</taxon>
        <taxon>Clonostachys</taxon>
    </lineage>
</organism>
<gene>
    <name evidence="2" type="ORF">BN869_000005999_1</name>
</gene>
<dbReference type="Gene3D" id="3.40.50.150">
    <property type="entry name" value="Vaccinia Virus protein VP39"/>
    <property type="match status" value="1"/>
</dbReference>
<accession>A0A0B7K2Z8</accession>
<proteinExistence type="inferred from homology"/>
<dbReference type="PANTHER" id="PTHR43591">
    <property type="entry name" value="METHYLTRANSFERASE"/>
    <property type="match status" value="1"/>
</dbReference>
<dbReference type="InterPro" id="IPR029063">
    <property type="entry name" value="SAM-dependent_MTases_sf"/>
</dbReference>
<dbReference type="CDD" id="cd02440">
    <property type="entry name" value="AdoMet_MTases"/>
    <property type="match status" value="1"/>
</dbReference>
<comment type="similarity">
    <text evidence="1">Belongs to the methyltransferase superfamily. LaeA methyltransferase family.</text>
</comment>
<dbReference type="EMBL" id="CDPU01000016">
    <property type="protein sequence ID" value="CEO49942.1"/>
    <property type="molecule type" value="Genomic_DNA"/>
</dbReference>
<dbReference type="Pfam" id="PF13489">
    <property type="entry name" value="Methyltransf_23"/>
    <property type="match status" value="1"/>
</dbReference>
<evidence type="ECO:0000313" key="2">
    <source>
        <dbReference type="EMBL" id="CEO49942.1"/>
    </source>
</evidence>
<dbReference type="PANTHER" id="PTHR43591:SF10">
    <property type="entry name" value="ABC TRANSMEMBRANE TYPE-1 DOMAIN-CONTAINING PROTEIN-RELATED"/>
    <property type="match status" value="1"/>
</dbReference>
<name>A0A0B7K2Z8_BIOOC</name>
<reference evidence="2" key="1">
    <citation type="submission" date="2015-01" db="EMBL/GenBank/DDBJ databases">
        <authorList>
            <person name="Durling Mikael"/>
        </authorList>
    </citation>
    <scope>NUCLEOTIDE SEQUENCE</scope>
</reference>
<dbReference type="AlphaFoldDB" id="A0A0B7K2Z8"/>
<evidence type="ECO:0008006" key="3">
    <source>
        <dbReference type="Google" id="ProtNLM"/>
    </source>
</evidence>
<dbReference type="SUPFAM" id="SSF53335">
    <property type="entry name" value="S-adenosyl-L-methionine-dependent methyltransferases"/>
    <property type="match status" value="1"/>
</dbReference>
<evidence type="ECO:0000256" key="1">
    <source>
        <dbReference type="ARBA" id="ARBA00038158"/>
    </source>
</evidence>
<protein>
    <recommendedName>
        <fullName evidence="3">Methyltransferase domain-containing protein</fullName>
    </recommendedName>
</protein>
<dbReference type="GO" id="GO:0008168">
    <property type="term" value="F:methyltransferase activity"/>
    <property type="evidence" value="ECO:0007669"/>
    <property type="project" value="TreeGrafter"/>
</dbReference>
<sequence>MNTDTDSVISFSTGTGLDRPLTPSSWADLEADSYEWINDKGSACHGPETDVDSVDFDTQSHTSISPSVHNYEHQHDRRYHGYKRGRYPLPNDAQEQNLDELKHYIMVELADGQLFMSDLDVIPTKVIDIGTGTGTWAIDLADKYPNSYIVGTDLSPIQPSALPPNCHMFVDDCEEEDWGFDDDFDLVHFRNMAWTLYNLDEMLNKAYTNLNPGGWAEFQEFLPQIFCDDGTMKADDPLQAFTQISADGMRRLGYRSFGSQDLEESLKKSGFTDVQCVTKKVPIGAWTADQKLKYLGGLMRTVVEESLSAYLAKPFAAMGISPDERNSLVSSVKSSLQDQRIHRYVKVQFCYGQKPEDEDEYGSTFDGSSSREI</sequence>